<accession>A0AAE6I882</accession>
<dbReference type="AlphaFoldDB" id="A0AAE6I882"/>
<proteinExistence type="predicted"/>
<dbReference type="InterPro" id="IPR003615">
    <property type="entry name" value="HNH_nuc"/>
</dbReference>
<organism evidence="2 3">
    <name type="scientific">Clostridium sporogenes</name>
    <dbReference type="NCBI Taxonomy" id="1509"/>
    <lineage>
        <taxon>Bacteria</taxon>
        <taxon>Bacillati</taxon>
        <taxon>Bacillota</taxon>
        <taxon>Clostridia</taxon>
        <taxon>Eubacteriales</taxon>
        <taxon>Clostridiaceae</taxon>
        <taxon>Clostridium</taxon>
    </lineage>
</organism>
<dbReference type="GO" id="GO:0004519">
    <property type="term" value="F:endonuclease activity"/>
    <property type="evidence" value="ECO:0007669"/>
    <property type="project" value="UniProtKB-KW"/>
</dbReference>
<dbReference type="SMART" id="SM00507">
    <property type="entry name" value="HNHc"/>
    <property type="match status" value="1"/>
</dbReference>
<evidence type="ECO:0000259" key="1">
    <source>
        <dbReference type="SMART" id="SM00507"/>
    </source>
</evidence>
<keyword evidence="2" id="KW-0378">Hydrolase</keyword>
<sequence length="244" mass="28711">MIKVNTIDGYEEVLDIYFVSKEGFIFSTKTNKALASHDNGKGYKVVSLKLKGQRKWKKAYIHRLVALAYISNPKNNPEVNHKDEDKSNNNYKNLEWVTRLENVHYGNAINNMTINKCYKVYVYDYLLNYIGEYIGVSEATRRTLGYVESRALNNRVKEYFYLSDKLDVRKIIEINKNSKYQTVVVENIKTGEKLYFPYNRKAREFFGGKVNVTDAIKKDWLVKKTYKIYELDYNKLIDSPNLQE</sequence>
<feature type="domain" description="HNH nuclease" evidence="1">
    <location>
        <begin position="55"/>
        <end position="103"/>
    </location>
</feature>
<evidence type="ECO:0000313" key="2">
    <source>
        <dbReference type="EMBL" id="QDY32681.1"/>
    </source>
</evidence>
<protein>
    <submittedName>
        <fullName evidence="2">HNH endonuclease</fullName>
    </submittedName>
</protein>
<keyword evidence="2" id="KW-0540">Nuclease</keyword>
<evidence type="ECO:0000313" key="3">
    <source>
        <dbReference type="Proteomes" id="UP000962161"/>
    </source>
</evidence>
<dbReference type="EMBL" id="CP022405">
    <property type="protein sequence ID" value="QDY32681.1"/>
    <property type="molecule type" value="Genomic_DNA"/>
</dbReference>
<dbReference type="Pfam" id="PF13392">
    <property type="entry name" value="HNH_3"/>
    <property type="match status" value="1"/>
</dbReference>
<dbReference type="Gene3D" id="3.90.75.20">
    <property type="match status" value="1"/>
</dbReference>
<dbReference type="InterPro" id="IPR044925">
    <property type="entry name" value="His-Me_finger_sf"/>
</dbReference>
<keyword evidence="2" id="KW-0255">Endonuclease</keyword>
<dbReference type="Proteomes" id="UP000962161">
    <property type="component" value="Chromosome"/>
</dbReference>
<dbReference type="RefSeq" id="WP_061329886.1">
    <property type="nucleotide sequence ID" value="NZ_CP022405.1"/>
</dbReference>
<name>A0AAE6I882_CLOSG</name>
<reference evidence="2" key="1">
    <citation type="submission" date="2017-07" db="EMBL/GenBank/DDBJ databases">
        <title>Genome sequencing of BoNT-producing clostridia.</title>
        <authorList>
            <person name="Williamson C."/>
        </authorList>
    </citation>
    <scope>NUCLEOTIDE SEQUENCE</scope>
    <source>
        <strain evidence="2">AM553</strain>
    </source>
</reference>
<gene>
    <name evidence="2" type="ORF">CGS26_10060</name>
</gene>
<dbReference type="SUPFAM" id="SSF54060">
    <property type="entry name" value="His-Me finger endonucleases"/>
    <property type="match status" value="1"/>
</dbReference>